<name>A0ABU2TBX1_9ACTN</name>
<evidence type="ECO:0000313" key="2">
    <source>
        <dbReference type="EMBL" id="MDT0458380.1"/>
    </source>
</evidence>
<keyword evidence="3" id="KW-1185">Reference proteome</keyword>
<organism evidence="2 3">
    <name type="scientific">Streptomyces mooreae</name>
    <dbReference type="NCBI Taxonomy" id="3075523"/>
    <lineage>
        <taxon>Bacteria</taxon>
        <taxon>Bacillati</taxon>
        <taxon>Actinomycetota</taxon>
        <taxon>Actinomycetes</taxon>
        <taxon>Kitasatosporales</taxon>
        <taxon>Streptomycetaceae</taxon>
        <taxon>Streptomyces</taxon>
    </lineage>
</organism>
<dbReference type="Proteomes" id="UP001180551">
    <property type="component" value="Unassembled WGS sequence"/>
</dbReference>
<reference evidence="2" key="1">
    <citation type="submission" date="2024-05" db="EMBL/GenBank/DDBJ databases">
        <title>30 novel species of actinomycetes from the DSMZ collection.</title>
        <authorList>
            <person name="Nouioui I."/>
        </authorList>
    </citation>
    <scope>NUCLEOTIDE SEQUENCE</scope>
    <source>
        <strain evidence="2">DSM 41527</strain>
    </source>
</reference>
<dbReference type="EMBL" id="JAVRFE010000030">
    <property type="protein sequence ID" value="MDT0458380.1"/>
    <property type="molecule type" value="Genomic_DNA"/>
</dbReference>
<protein>
    <submittedName>
        <fullName evidence="2">Uncharacterized protein</fullName>
    </submittedName>
</protein>
<feature type="compositionally biased region" description="Gly residues" evidence="1">
    <location>
        <begin position="70"/>
        <end position="80"/>
    </location>
</feature>
<dbReference type="RefSeq" id="WP_311625456.1">
    <property type="nucleotide sequence ID" value="NZ_JAVRFE010000030.1"/>
</dbReference>
<proteinExistence type="predicted"/>
<sequence>MTTPAGSAPAVPPVTEALRAGSRCIPAFTHPTHAPDTWHQWQQTTGRHLAATGLPVRLNPGHRSSLTIPGGAGNQAGGENAGPNSSSPTPSSRLP</sequence>
<feature type="compositionally biased region" description="Polar residues" evidence="1">
    <location>
        <begin position="85"/>
        <end position="95"/>
    </location>
</feature>
<feature type="region of interest" description="Disordered" evidence="1">
    <location>
        <begin position="55"/>
        <end position="95"/>
    </location>
</feature>
<evidence type="ECO:0000256" key="1">
    <source>
        <dbReference type="SAM" id="MobiDB-lite"/>
    </source>
</evidence>
<gene>
    <name evidence="2" type="ORF">RM550_22005</name>
</gene>
<comment type="caution">
    <text evidence="2">The sequence shown here is derived from an EMBL/GenBank/DDBJ whole genome shotgun (WGS) entry which is preliminary data.</text>
</comment>
<accession>A0ABU2TBX1</accession>
<evidence type="ECO:0000313" key="3">
    <source>
        <dbReference type="Proteomes" id="UP001180551"/>
    </source>
</evidence>